<dbReference type="OrthoDB" id="2162283at2"/>
<feature type="transmembrane region" description="Helical" evidence="6">
    <location>
        <begin position="304"/>
        <end position="322"/>
    </location>
</feature>
<evidence type="ECO:0000256" key="1">
    <source>
        <dbReference type="ARBA" id="ARBA00004651"/>
    </source>
</evidence>
<keyword evidence="5 6" id="KW-0472">Membrane</keyword>
<name>A0A162M6V1_9FIRM</name>
<protein>
    <recommendedName>
        <fullName evidence="7">ABC-2 type transporter transmembrane domain-containing protein</fullName>
    </recommendedName>
</protein>
<dbReference type="InterPro" id="IPR051449">
    <property type="entry name" value="ABC-2_transporter_component"/>
</dbReference>
<evidence type="ECO:0000256" key="3">
    <source>
        <dbReference type="ARBA" id="ARBA00022692"/>
    </source>
</evidence>
<comment type="subcellular location">
    <subcellularLocation>
        <location evidence="1">Cell membrane</location>
        <topology evidence="1">Multi-pass membrane protein</topology>
    </subcellularLocation>
</comment>
<evidence type="ECO:0000259" key="7">
    <source>
        <dbReference type="Pfam" id="PF12698"/>
    </source>
</evidence>
<keyword evidence="3 6" id="KW-0812">Transmembrane</keyword>
<keyword evidence="9" id="KW-1185">Reference proteome</keyword>
<keyword evidence="2" id="KW-1003">Cell membrane</keyword>
<evidence type="ECO:0000256" key="4">
    <source>
        <dbReference type="ARBA" id="ARBA00022989"/>
    </source>
</evidence>
<dbReference type="RefSeq" id="WP_068749198.1">
    <property type="nucleotide sequence ID" value="NZ_LOHZ01000043.1"/>
</dbReference>
<proteinExistence type="predicted"/>
<feature type="transmembrane region" description="Helical" evidence="6">
    <location>
        <begin position="222"/>
        <end position="240"/>
    </location>
</feature>
<accession>A0A162M6V1</accession>
<gene>
    <name evidence="8" type="ORF">ATZ99_21030</name>
</gene>
<dbReference type="EMBL" id="LOHZ01000043">
    <property type="protein sequence ID" value="KYO64343.1"/>
    <property type="molecule type" value="Genomic_DNA"/>
</dbReference>
<organism evidence="8 9">
    <name type="scientific">Thermovenabulum gondwanense</name>
    <dbReference type="NCBI Taxonomy" id="520767"/>
    <lineage>
        <taxon>Bacteria</taxon>
        <taxon>Bacillati</taxon>
        <taxon>Bacillota</taxon>
        <taxon>Clostridia</taxon>
        <taxon>Thermosediminibacterales</taxon>
        <taxon>Thermosediminibacteraceae</taxon>
        <taxon>Thermovenabulum</taxon>
    </lineage>
</organism>
<feature type="transmembrane region" description="Helical" evidence="6">
    <location>
        <begin position="252"/>
        <end position="271"/>
    </location>
</feature>
<dbReference type="GO" id="GO:0140359">
    <property type="term" value="F:ABC-type transporter activity"/>
    <property type="evidence" value="ECO:0007669"/>
    <property type="project" value="InterPro"/>
</dbReference>
<dbReference type="GO" id="GO:0005886">
    <property type="term" value="C:plasma membrane"/>
    <property type="evidence" value="ECO:0007669"/>
    <property type="project" value="UniProtKB-SubCell"/>
</dbReference>
<dbReference type="PANTHER" id="PTHR30294:SF38">
    <property type="entry name" value="TRANSPORT PERMEASE PROTEIN"/>
    <property type="match status" value="1"/>
</dbReference>
<feature type="domain" description="ABC-2 type transporter transmembrane" evidence="7">
    <location>
        <begin position="20"/>
        <end position="319"/>
    </location>
</feature>
<feature type="transmembrane region" description="Helical" evidence="6">
    <location>
        <begin position="20"/>
        <end position="39"/>
    </location>
</feature>
<dbReference type="InterPro" id="IPR013525">
    <property type="entry name" value="ABC2_TM"/>
</dbReference>
<evidence type="ECO:0000256" key="5">
    <source>
        <dbReference type="ARBA" id="ARBA00023136"/>
    </source>
</evidence>
<comment type="caution">
    <text evidence="8">The sequence shown here is derived from an EMBL/GenBank/DDBJ whole genome shotgun (WGS) entry which is preliminary data.</text>
</comment>
<evidence type="ECO:0000313" key="8">
    <source>
        <dbReference type="EMBL" id="KYO64343.1"/>
    </source>
</evidence>
<keyword evidence="4 6" id="KW-1133">Transmembrane helix</keyword>
<dbReference type="Proteomes" id="UP000075737">
    <property type="component" value="Unassembled WGS sequence"/>
</dbReference>
<dbReference type="PANTHER" id="PTHR30294">
    <property type="entry name" value="MEMBRANE COMPONENT OF ABC TRANSPORTER YHHJ-RELATED"/>
    <property type="match status" value="1"/>
</dbReference>
<evidence type="ECO:0000256" key="2">
    <source>
        <dbReference type="ARBA" id="ARBA00022475"/>
    </source>
</evidence>
<dbReference type="AlphaFoldDB" id="A0A162M6V1"/>
<feature type="transmembrane region" description="Helical" evidence="6">
    <location>
        <begin position="189"/>
        <end position="210"/>
    </location>
</feature>
<reference evidence="8 9" key="1">
    <citation type="submission" date="2015-12" db="EMBL/GenBank/DDBJ databases">
        <title>Draft genome of Thermovenabulum gondwanense isolated from a red thermophilic microbial mat colonisisng an outflow channel of a bore well.</title>
        <authorList>
            <person name="Patel B.K."/>
        </authorList>
    </citation>
    <scope>NUCLEOTIDE SEQUENCE [LARGE SCALE GENOMIC DNA]</scope>
    <source>
        <strain evidence="8 9">R270</strain>
    </source>
</reference>
<sequence>MRRIFNIFKRDLSGSLRDSLLLYMIIAPVILALVLRFFIAGADAAALQFAVDKNVEGEIIEELRKYGRVEVFDDEKGVEKRIWGADDVAGIIKVGDEYKIILEGNESGDTKELTQMIMQDILYHKDTGVNFIVKDLGRKNSPVAVVEAASLLLMLFVLSGAVIGFNIIEEKESQTLSALSVTPMKRYEYIIGKSLTGILLPLILGYILIWFLGIKNVDSGKLFVMTLCGTIIAVLVGFIVGSLSGNQIAGIANLKVLGIILSGSVVGALMLPEDKQFLLYWIPTYWSFKGFYGTFIGNISWRQIIIYNAWAVGLSIFILSLFKRKGVMNFIQLNR</sequence>
<evidence type="ECO:0000256" key="6">
    <source>
        <dbReference type="SAM" id="Phobius"/>
    </source>
</evidence>
<feature type="transmembrane region" description="Helical" evidence="6">
    <location>
        <begin position="148"/>
        <end position="168"/>
    </location>
</feature>
<evidence type="ECO:0000313" key="9">
    <source>
        <dbReference type="Proteomes" id="UP000075737"/>
    </source>
</evidence>
<dbReference type="STRING" id="520767.ATZ99_21030"/>
<dbReference type="Pfam" id="PF12698">
    <property type="entry name" value="ABC2_membrane_3"/>
    <property type="match status" value="1"/>
</dbReference>